<accession>A0ABQ5MKE7</accession>
<name>A0ABQ5MKE7_9FLAO</name>
<evidence type="ECO:0008006" key="3">
    <source>
        <dbReference type="Google" id="ProtNLM"/>
    </source>
</evidence>
<dbReference type="Gene3D" id="2.30.110.10">
    <property type="entry name" value="Electron Transport, Fmn-binding Protein, Chain A"/>
    <property type="match status" value="1"/>
</dbReference>
<evidence type="ECO:0000313" key="1">
    <source>
        <dbReference type="EMBL" id="GLB49407.1"/>
    </source>
</evidence>
<dbReference type="EMBL" id="BRVO01000002">
    <property type="protein sequence ID" value="GLB49407.1"/>
    <property type="molecule type" value="Genomic_DNA"/>
</dbReference>
<dbReference type="Proteomes" id="UP001143543">
    <property type="component" value="Unassembled WGS sequence"/>
</dbReference>
<dbReference type="InterPro" id="IPR012349">
    <property type="entry name" value="Split_barrel_FMN-bd"/>
</dbReference>
<keyword evidence="2" id="KW-1185">Reference proteome</keyword>
<proteinExistence type="predicted"/>
<dbReference type="SUPFAM" id="SSF50475">
    <property type="entry name" value="FMN-binding split barrel"/>
    <property type="match status" value="1"/>
</dbReference>
<gene>
    <name evidence="1" type="ORF">Y10_17750</name>
</gene>
<evidence type="ECO:0000313" key="2">
    <source>
        <dbReference type="Proteomes" id="UP001143543"/>
    </source>
</evidence>
<dbReference type="RefSeq" id="WP_281765045.1">
    <property type="nucleotide sequence ID" value="NZ_BRVO01000002.1"/>
</dbReference>
<reference evidence="1" key="1">
    <citation type="submission" date="2022-07" db="EMBL/GenBank/DDBJ databases">
        <title>Taxonomy of Novel Oxalotrophic and Methylotrophic Bacteria.</title>
        <authorList>
            <person name="Sahin N."/>
            <person name="Tani A."/>
        </authorList>
    </citation>
    <scope>NUCLEOTIDE SEQUENCE</scope>
    <source>
        <strain evidence="1">Y10</strain>
    </source>
</reference>
<protein>
    <recommendedName>
        <fullName evidence="3">Pyridoxamine 5'-phosphate oxidase putative domain-containing protein</fullName>
    </recommendedName>
</protein>
<comment type="caution">
    <text evidence="1">The sequence shown here is derived from an EMBL/GenBank/DDBJ whole genome shotgun (WGS) entry which is preliminary data.</text>
</comment>
<organism evidence="1 2">
    <name type="scientific">Neptunitalea lumnitzerae</name>
    <dbReference type="NCBI Taxonomy" id="2965509"/>
    <lineage>
        <taxon>Bacteria</taxon>
        <taxon>Pseudomonadati</taxon>
        <taxon>Bacteroidota</taxon>
        <taxon>Flavobacteriia</taxon>
        <taxon>Flavobacteriales</taxon>
        <taxon>Flavobacteriaceae</taxon>
        <taxon>Neptunitalea</taxon>
    </lineage>
</organism>
<sequence length="181" mass="20126">MKQPIIYLVTILLFTGFHYIHKTSSKQSDLSSIDAISGASSIIGSPKIKIQDVDASVVYDSLSQIGIYFISTIYNNKPKVRPYGNIHLHEGKIWFFVDKRKATYQELKENPSIEIAATKGQGGKFIRVTGTAVLEDNQTLIEKIAKENPYFEGSGYEIGVFYISDALAELPSNTGPTIVRF</sequence>